<keyword evidence="3 10" id="KW-0812">Transmembrane</keyword>
<keyword evidence="13" id="KW-1185">Reference proteome</keyword>
<comment type="subcellular location">
    <subcellularLocation>
        <location evidence="1">Cell membrane</location>
        <topology evidence="1">Multi-pass membrane protein</topology>
    </subcellularLocation>
</comment>
<evidence type="ECO:0000256" key="11">
    <source>
        <dbReference type="SAM" id="Phobius"/>
    </source>
</evidence>
<dbReference type="InterPro" id="IPR000276">
    <property type="entry name" value="GPCR_Rhodpsn"/>
</dbReference>
<reference evidence="13" key="1">
    <citation type="submission" date="2025-05" db="UniProtKB">
        <authorList>
            <consortium name="RefSeq"/>
        </authorList>
    </citation>
    <scope>NUCLEOTIDE SEQUENCE [LARGE SCALE GENOMIC DNA]</scope>
</reference>
<evidence type="ECO:0000256" key="3">
    <source>
        <dbReference type="ARBA" id="ARBA00022692"/>
    </source>
</evidence>
<feature type="transmembrane region" description="Helical" evidence="11">
    <location>
        <begin position="27"/>
        <end position="52"/>
    </location>
</feature>
<proteinExistence type="inferred from homology"/>
<dbReference type="PANTHER" id="PTHR24248:SF199">
    <property type="entry name" value="IP13425P-RELATED"/>
    <property type="match status" value="1"/>
</dbReference>
<keyword evidence="8 10" id="KW-0675">Receptor</keyword>
<dbReference type="PROSITE" id="PS00237">
    <property type="entry name" value="G_PROTEIN_RECEP_F1_1"/>
    <property type="match status" value="1"/>
</dbReference>
<name>A0ABM4B5T2_HYDVU</name>
<keyword evidence="7" id="KW-1015">Disulfide bond</keyword>
<keyword evidence="2" id="KW-1003">Cell membrane</keyword>
<evidence type="ECO:0000256" key="4">
    <source>
        <dbReference type="ARBA" id="ARBA00022989"/>
    </source>
</evidence>
<evidence type="ECO:0000256" key="9">
    <source>
        <dbReference type="ARBA" id="ARBA00023224"/>
    </source>
</evidence>
<dbReference type="GeneID" id="105847384"/>
<dbReference type="Gene3D" id="1.20.1070.10">
    <property type="entry name" value="Rhodopsin 7-helix transmembrane proteins"/>
    <property type="match status" value="1"/>
</dbReference>
<sequence length="373" mass="42377">MLNNNSALIVPSITITNSSTLPPDVSIPLATCFILIIIASILFNTILIFVILSERHLQTITNVYIINLAVGDMLLAIAVVPFDADFMLRGYYPYGTVLCGIKEVLFIFSLPSAVFNLFLLTLERFVSVYFPFKRIQYFSKKNVFISISFSWIYTINVGLFPIYYNGPSAIKVVGKICQMEFSYKFAIYLISVNFVLPVLIMVSMYFSLFLLAHKHQKQIQRLSINSLRKQSNSFQKNLKAAKTIFLLVGNFLVCWVSFIGIALSNLICGGCHPRELTWISNVVNYSNIVFNPIIYGMLNKTIRKAIYKKLFQIFSCFCKTHYQNYIMRQIESNTSCTYNSPGVSKHNTIGMPLTLFGKDSHKQSNESEADTLL</sequence>
<dbReference type="SUPFAM" id="SSF81321">
    <property type="entry name" value="Family A G protein-coupled receptor-like"/>
    <property type="match status" value="1"/>
</dbReference>
<comment type="similarity">
    <text evidence="10">Belongs to the G-protein coupled receptor 1 family.</text>
</comment>
<dbReference type="PROSITE" id="PS50262">
    <property type="entry name" value="G_PROTEIN_RECEP_F1_2"/>
    <property type="match status" value="1"/>
</dbReference>
<dbReference type="SMART" id="SM01381">
    <property type="entry name" value="7TM_GPCR_Srsx"/>
    <property type="match status" value="1"/>
</dbReference>
<evidence type="ECO:0000256" key="5">
    <source>
        <dbReference type="ARBA" id="ARBA00023040"/>
    </source>
</evidence>
<evidence type="ECO:0000256" key="7">
    <source>
        <dbReference type="ARBA" id="ARBA00023157"/>
    </source>
</evidence>
<evidence type="ECO:0000256" key="1">
    <source>
        <dbReference type="ARBA" id="ARBA00004651"/>
    </source>
</evidence>
<feature type="transmembrane region" description="Helical" evidence="11">
    <location>
        <begin position="244"/>
        <end position="266"/>
    </location>
</feature>
<keyword evidence="6 11" id="KW-0472">Membrane</keyword>
<dbReference type="InterPro" id="IPR017452">
    <property type="entry name" value="GPCR_Rhodpsn_7TM"/>
</dbReference>
<dbReference type="Pfam" id="PF00001">
    <property type="entry name" value="7tm_1"/>
    <property type="match status" value="1"/>
</dbReference>
<evidence type="ECO:0000256" key="2">
    <source>
        <dbReference type="ARBA" id="ARBA00022475"/>
    </source>
</evidence>
<dbReference type="RefSeq" id="XP_065644197.1">
    <property type="nucleotide sequence ID" value="XM_065788125.1"/>
</dbReference>
<keyword evidence="9 10" id="KW-0807">Transducer</keyword>
<evidence type="ECO:0000313" key="13">
    <source>
        <dbReference type="Proteomes" id="UP001652625"/>
    </source>
</evidence>
<dbReference type="PRINTS" id="PR00237">
    <property type="entry name" value="GPCRRHODOPSN"/>
</dbReference>
<feature type="transmembrane region" description="Helical" evidence="11">
    <location>
        <begin position="143"/>
        <end position="165"/>
    </location>
</feature>
<dbReference type="Proteomes" id="UP001652625">
    <property type="component" value="Chromosome 01"/>
</dbReference>
<keyword evidence="5 10" id="KW-0297">G-protein coupled receptor</keyword>
<feature type="transmembrane region" description="Helical" evidence="11">
    <location>
        <begin position="185"/>
        <end position="212"/>
    </location>
</feature>
<reference evidence="14" key="2">
    <citation type="submission" date="2025-08" db="UniProtKB">
        <authorList>
            <consortium name="RefSeq"/>
        </authorList>
    </citation>
    <scope>IDENTIFICATION</scope>
</reference>
<evidence type="ECO:0000313" key="14">
    <source>
        <dbReference type="RefSeq" id="XP_065644197.1"/>
    </source>
</evidence>
<feature type="transmembrane region" description="Helical" evidence="11">
    <location>
        <begin position="104"/>
        <end position="122"/>
    </location>
</feature>
<evidence type="ECO:0000256" key="8">
    <source>
        <dbReference type="ARBA" id="ARBA00023170"/>
    </source>
</evidence>
<feature type="domain" description="G-protein coupled receptors family 1 profile" evidence="12">
    <location>
        <begin position="43"/>
        <end position="295"/>
    </location>
</feature>
<organism evidence="13 14">
    <name type="scientific">Hydra vulgaris</name>
    <name type="common">Hydra</name>
    <name type="synonym">Hydra attenuata</name>
    <dbReference type="NCBI Taxonomy" id="6087"/>
    <lineage>
        <taxon>Eukaryota</taxon>
        <taxon>Metazoa</taxon>
        <taxon>Cnidaria</taxon>
        <taxon>Hydrozoa</taxon>
        <taxon>Hydroidolina</taxon>
        <taxon>Anthoathecata</taxon>
        <taxon>Aplanulata</taxon>
        <taxon>Hydridae</taxon>
        <taxon>Hydra</taxon>
    </lineage>
</organism>
<evidence type="ECO:0000256" key="6">
    <source>
        <dbReference type="ARBA" id="ARBA00023136"/>
    </source>
</evidence>
<protein>
    <submittedName>
        <fullName evidence="14">Octopamine receptor beta-1R</fullName>
    </submittedName>
</protein>
<dbReference type="PANTHER" id="PTHR24248">
    <property type="entry name" value="ADRENERGIC RECEPTOR-RELATED G-PROTEIN COUPLED RECEPTOR"/>
    <property type="match status" value="1"/>
</dbReference>
<gene>
    <name evidence="14" type="primary">LOC105847384</name>
</gene>
<evidence type="ECO:0000256" key="10">
    <source>
        <dbReference type="RuleBase" id="RU000688"/>
    </source>
</evidence>
<keyword evidence="4 11" id="KW-1133">Transmembrane helix</keyword>
<feature type="transmembrane region" description="Helical" evidence="11">
    <location>
        <begin position="278"/>
        <end position="298"/>
    </location>
</feature>
<feature type="transmembrane region" description="Helical" evidence="11">
    <location>
        <begin position="64"/>
        <end position="84"/>
    </location>
</feature>
<accession>A0ABM4B5T2</accession>
<evidence type="ECO:0000259" key="12">
    <source>
        <dbReference type="PROSITE" id="PS50262"/>
    </source>
</evidence>